<name>A0A0B6ALW9_PRIM2</name>
<dbReference type="GeneID" id="93642374"/>
<gene>
    <name evidence="2" type="ORF">BG04_4367</name>
</gene>
<dbReference type="Gene3D" id="3.40.30.10">
    <property type="entry name" value="Glutaredoxin"/>
    <property type="match status" value="1"/>
</dbReference>
<dbReference type="InterPro" id="IPR036249">
    <property type="entry name" value="Thioredoxin-like_sf"/>
</dbReference>
<dbReference type="Pfam" id="PF00462">
    <property type="entry name" value="Glutaredoxin"/>
    <property type="match status" value="1"/>
</dbReference>
<dbReference type="Proteomes" id="UP000031829">
    <property type="component" value="Chromosome"/>
</dbReference>
<dbReference type="HOGENOM" id="CLU_2450409_0_0_9"/>
<protein>
    <submittedName>
        <fullName evidence="2">Glutaredoxin family protein</fullName>
    </submittedName>
</protein>
<reference evidence="2 3" key="1">
    <citation type="journal article" date="2015" name="Genome Announc.">
        <title>Complete genome sequences for 35 biothreat assay-relevant bacillus species.</title>
        <authorList>
            <person name="Johnson S.L."/>
            <person name="Daligault H.E."/>
            <person name="Davenport K.W."/>
            <person name="Jaissle J."/>
            <person name="Frey K.G."/>
            <person name="Ladner J.T."/>
            <person name="Broomall S.M."/>
            <person name="Bishop-Lilly K.A."/>
            <person name="Bruce D.C."/>
            <person name="Gibbons H.S."/>
            <person name="Coyne S.R."/>
            <person name="Lo C.C."/>
            <person name="Meincke L."/>
            <person name="Munk A.C."/>
            <person name="Koroleva G.I."/>
            <person name="Rosenzweig C.N."/>
            <person name="Palacios G.F."/>
            <person name="Redden C.L."/>
            <person name="Minogue T.D."/>
            <person name="Chain P.S."/>
        </authorList>
    </citation>
    <scope>NUCLEOTIDE SEQUENCE [LARGE SCALE GENOMIC DNA]</scope>
    <source>
        <strain evidence="3">ATCC 14581 / DSM 32 / JCM 2506 / NBRC 15308 / NCIMB 9376 / NCTC 10342 / NRRL B-14308 / VKM B-512</strain>
    </source>
</reference>
<dbReference type="KEGG" id="bmeg:BG04_4367"/>
<dbReference type="RefSeq" id="WP_034652649.1">
    <property type="nucleotide sequence ID" value="NZ_BCVB01000005.1"/>
</dbReference>
<proteinExistence type="predicted"/>
<dbReference type="SUPFAM" id="SSF52833">
    <property type="entry name" value="Thioredoxin-like"/>
    <property type="match status" value="1"/>
</dbReference>
<dbReference type="InterPro" id="IPR002109">
    <property type="entry name" value="Glutaredoxin"/>
</dbReference>
<evidence type="ECO:0000259" key="1">
    <source>
        <dbReference type="Pfam" id="PF00462"/>
    </source>
</evidence>
<dbReference type="AlphaFoldDB" id="A0A0B6ALW9"/>
<feature type="domain" description="Glutaredoxin" evidence="1">
    <location>
        <begin position="6"/>
        <end position="62"/>
    </location>
</feature>
<dbReference type="PROSITE" id="PS51354">
    <property type="entry name" value="GLUTAREDOXIN_2"/>
    <property type="match status" value="1"/>
</dbReference>
<dbReference type="EMBL" id="CP009920">
    <property type="protein sequence ID" value="AJI21613.1"/>
    <property type="molecule type" value="Genomic_DNA"/>
</dbReference>
<organism evidence="2 3">
    <name type="scientific">Priestia megaterium (strain ATCC 14581 / DSM 32 / CCUG 1817 / JCM 2506 / NBRC 15308 / NCIMB 9376 / NCTC 10342 / NRRL B-14308 / VKM B-512 / Ford 19)</name>
    <name type="common">Bacillus megaterium</name>
    <dbReference type="NCBI Taxonomy" id="1348623"/>
    <lineage>
        <taxon>Bacteria</taxon>
        <taxon>Bacillati</taxon>
        <taxon>Bacillota</taxon>
        <taxon>Bacilli</taxon>
        <taxon>Bacillales</taxon>
        <taxon>Bacillaceae</taxon>
        <taxon>Priestia</taxon>
    </lineage>
</organism>
<sequence>MSAKILLWNRKGCHHCEELKAYFHEKGYQYESIDVEGKDYLRDLLEIRYGIRHVPVVEIGDEGQFKGVIEKDYEQIEKLIEDYSSIVK</sequence>
<dbReference type="CDD" id="cd02976">
    <property type="entry name" value="NrdH"/>
    <property type="match status" value="1"/>
</dbReference>
<evidence type="ECO:0000313" key="2">
    <source>
        <dbReference type="EMBL" id="AJI21613.1"/>
    </source>
</evidence>
<accession>A0A0B6ALW9</accession>
<evidence type="ECO:0000313" key="3">
    <source>
        <dbReference type="Proteomes" id="UP000031829"/>
    </source>
</evidence>